<keyword evidence="1" id="KW-0813">Transport</keyword>
<dbReference type="InterPro" id="IPR015854">
    <property type="entry name" value="ABC_transpr_LolD-like"/>
</dbReference>
<keyword evidence="3" id="KW-0067">ATP-binding</keyword>
<dbReference type="Proteomes" id="UP000029080">
    <property type="component" value="Unassembled WGS sequence"/>
</dbReference>
<proteinExistence type="predicted"/>
<dbReference type="eggNOG" id="COG1136">
    <property type="taxonomic scope" value="Bacteria"/>
</dbReference>
<dbReference type="OrthoDB" id="3176024at2"/>
<dbReference type="CDD" id="cd03255">
    <property type="entry name" value="ABC_MJ0796_LolCDE_FtsE"/>
    <property type="match status" value="1"/>
</dbReference>
<dbReference type="GO" id="GO:0005524">
    <property type="term" value="F:ATP binding"/>
    <property type="evidence" value="ECO:0007669"/>
    <property type="project" value="UniProtKB-KW"/>
</dbReference>
<evidence type="ECO:0000313" key="6">
    <source>
        <dbReference type="Proteomes" id="UP000029080"/>
    </source>
</evidence>
<dbReference type="PROSITE" id="PS50893">
    <property type="entry name" value="ABC_TRANSPORTER_2"/>
    <property type="match status" value="1"/>
</dbReference>
<dbReference type="RefSeq" id="WP_026641604.1">
    <property type="nucleotide sequence ID" value="NZ_JAXEUP010000026.1"/>
</dbReference>
<protein>
    <submittedName>
        <fullName evidence="5">ABC transporter</fullName>
        <ecNumber evidence="5">3.6.3.28</ecNumber>
    </submittedName>
</protein>
<dbReference type="GO" id="GO:0016887">
    <property type="term" value="F:ATP hydrolysis activity"/>
    <property type="evidence" value="ECO:0007669"/>
    <property type="project" value="InterPro"/>
</dbReference>
<dbReference type="InterPro" id="IPR017871">
    <property type="entry name" value="ABC_transporter-like_CS"/>
</dbReference>
<dbReference type="InterPro" id="IPR027417">
    <property type="entry name" value="P-loop_NTPase"/>
</dbReference>
<dbReference type="Gene3D" id="3.40.50.300">
    <property type="entry name" value="P-loop containing nucleotide triphosphate hydrolases"/>
    <property type="match status" value="1"/>
</dbReference>
<dbReference type="EMBL" id="JGZU01000015">
    <property type="protein sequence ID" value="KFJ05467.1"/>
    <property type="molecule type" value="Genomic_DNA"/>
</dbReference>
<dbReference type="FunFam" id="3.40.50.300:FF:000032">
    <property type="entry name" value="Export ABC transporter ATP-binding protein"/>
    <property type="match status" value="1"/>
</dbReference>
<keyword evidence="6" id="KW-1185">Reference proteome</keyword>
<dbReference type="InterPro" id="IPR017911">
    <property type="entry name" value="MacB-like_ATP-bd"/>
</dbReference>
<gene>
    <name evidence="5" type="ORF">BITS_0139</name>
</gene>
<dbReference type="EC" id="3.6.3.28" evidence="5"/>
<evidence type="ECO:0000256" key="1">
    <source>
        <dbReference type="ARBA" id="ARBA00022448"/>
    </source>
</evidence>
<keyword evidence="5" id="KW-0378">Hydrolase</keyword>
<dbReference type="InterPro" id="IPR003439">
    <property type="entry name" value="ABC_transporter-like_ATP-bd"/>
</dbReference>
<keyword evidence="2" id="KW-0547">Nucleotide-binding</keyword>
<organism evidence="5 6">
    <name type="scientific">Bifidobacterium tsurumiense</name>
    <dbReference type="NCBI Taxonomy" id="356829"/>
    <lineage>
        <taxon>Bacteria</taxon>
        <taxon>Bacillati</taxon>
        <taxon>Actinomycetota</taxon>
        <taxon>Actinomycetes</taxon>
        <taxon>Bifidobacteriales</taxon>
        <taxon>Bifidobacteriaceae</taxon>
        <taxon>Bifidobacterium</taxon>
    </lineage>
</organism>
<accession>A0A087ECG6</accession>
<dbReference type="STRING" id="356829.BITS_0139"/>
<name>A0A087ECG6_9BIFI</name>
<dbReference type="GO" id="GO:0098796">
    <property type="term" value="C:membrane protein complex"/>
    <property type="evidence" value="ECO:0007669"/>
    <property type="project" value="UniProtKB-ARBA"/>
</dbReference>
<dbReference type="AlphaFoldDB" id="A0A087ECG6"/>
<dbReference type="PANTHER" id="PTHR24220:SF86">
    <property type="entry name" value="ABC TRANSPORTER ABCH.1"/>
    <property type="match status" value="1"/>
</dbReference>
<dbReference type="SMART" id="SM00382">
    <property type="entry name" value="AAA"/>
    <property type="match status" value="1"/>
</dbReference>
<dbReference type="PROSITE" id="PS00211">
    <property type="entry name" value="ABC_TRANSPORTER_1"/>
    <property type="match status" value="1"/>
</dbReference>
<evidence type="ECO:0000256" key="3">
    <source>
        <dbReference type="ARBA" id="ARBA00022840"/>
    </source>
</evidence>
<evidence type="ECO:0000256" key="2">
    <source>
        <dbReference type="ARBA" id="ARBA00022741"/>
    </source>
</evidence>
<evidence type="ECO:0000313" key="5">
    <source>
        <dbReference type="EMBL" id="KFJ05467.1"/>
    </source>
</evidence>
<dbReference type="PANTHER" id="PTHR24220">
    <property type="entry name" value="IMPORT ATP-BINDING PROTEIN"/>
    <property type="match status" value="1"/>
</dbReference>
<dbReference type="Pfam" id="PF00005">
    <property type="entry name" value="ABC_tran"/>
    <property type="match status" value="1"/>
</dbReference>
<dbReference type="GO" id="GO:0022857">
    <property type="term" value="F:transmembrane transporter activity"/>
    <property type="evidence" value="ECO:0007669"/>
    <property type="project" value="UniProtKB-ARBA"/>
</dbReference>
<sequence>MTSPHPSGEQPLIRLDDVIKRYGQGDSAFTALNHVSVSINKGESVAIIGKSGAGKSTFMHLTALLDTPTSGSITLNGTNTTKLSASQLAKVRNDTFGFVFQQFFLITNGSVLDNVALPLTIAGVNRRRRERRAMNALKLLGLDNKAHNKASDLSGGQKQRVVIARALINEPDVIFADEPTGNLDSATGQVVEDTLFSLHRDRGITLVIVTHDPDLAAKCDRQITIADGRVASDERKAL</sequence>
<comment type="caution">
    <text evidence="5">The sequence shown here is derived from an EMBL/GenBank/DDBJ whole genome shotgun (WGS) entry which is preliminary data.</text>
</comment>
<feature type="domain" description="ABC transporter" evidence="4">
    <location>
        <begin position="13"/>
        <end position="238"/>
    </location>
</feature>
<dbReference type="InterPro" id="IPR003593">
    <property type="entry name" value="AAA+_ATPase"/>
</dbReference>
<reference evidence="5 6" key="1">
    <citation type="submission" date="2014-03" db="EMBL/GenBank/DDBJ databases">
        <title>Genomics of Bifidobacteria.</title>
        <authorList>
            <person name="Ventura M."/>
            <person name="Milani C."/>
            <person name="Lugli G.A."/>
        </authorList>
    </citation>
    <scope>NUCLEOTIDE SEQUENCE [LARGE SCALE GENOMIC DNA]</scope>
    <source>
        <strain evidence="5 6">JCM 13495</strain>
    </source>
</reference>
<dbReference type="GO" id="GO:0005886">
    <property type="term" value="C:plasma membrane"/>
    <property type="evidence" value="ECO:0007669"/>
    <property type="project" value="TreeGrafter"/>
</dbReference>
<dbReference type="SUPFAM" id="SSF52540">
    <property type="entry name" value="P-loop containing nucleoside triphosphate hydrolases"/>
    <property type="match status" value="1"/>
</dbReference>
<evidence type="ECO:0000259" key="4">
    <source>
        <dbReference type="PROSITE" id="PS50893"/>
    </source>
</evidence>